<dbReference type="EMBL" id="CVTF01000005">
    <property type="protein sequence ID" value="CRL92298.1"/>
    <property type="molecule type" value="Genomic_DNA"/>
</dbReference>
<dbReference type="Proteomes" id="UP000182715">
    <property type="component" value="Unassembled WGS sequence"/>
</dbReference>
<reference evidence="1 2" key="1">
    <citation type="submission" date="2014-11" db="EMBL/GenBank/DDBJ databases">
        <authorList>
            <person name="Diene M.Seydina."/>
        </authorList>
    </citation>
    <scope>NUCLEOTIDE SEQUENCE [LARGE SCALE GENOMIC DNA]</scope>
    <source>
        <strain evidence="1 2">Neisseria meningitidis CHUV</strain>
    </source>
</reference>
<evidence type="ECO:0000313" key="2">
    <source>
        <dbReference type="Proteomes" id="UP000182715"/>
    </source>
</evidence>
<proteinExistence type="predicted"/>
<sequence length="49" mass="5642">METPGYHYLHVLVGQDLLDKLRGFDDGFDSLPRLVLCVFGHFRAFSMAR</sequence>
<name>A0A0H5DZR9_NEIMI</name>
<organism evidence="1 2">
    <name type="scientific">Neisseria meningitidis serogroup B</name>
    <dbReference type="NCBI Taxonomy" id="491"/>
    <lineage>
        <taxon>Bacteria</taxon>
        <taxon>Pseudomonadati</taxon>
        <taxon>Pseudomonadota</taxon>
        <taxon>Betaproteobacteria</taxon>
        <taxon>Neisseriales</taxon>
        <taxon>Neisseriaceae</taxon>
        <taxon>Neisseria</taxon>
    </lineage>
</organism>
<dbReference type="AlphaFoldDB" id="A0A0H5DZR9"/>
<evidence type="ECO:0000313" key="1">
    <source>
        <dbReference type="EMBL" id="CRL92298.1"/>
    </source>
</evidence>
<protein>
    <submittedName>
        <fullName evidence="1">Uncharacterized protein</fullName>
    </submittedName>
</protein>
<accession>A0A0H5DZR9</accession>